<dbReference type="EMBL" id="SDMP01000015">
    <property type="protein sequence ID" value="RYR10082.1"/>
    <property type="molecule type" value="Genomic_DNA"/>
</dbReference>
<dbReference type="InterPro" id="IPR036691">
    <property type="entry name" value="Endo/exonu/phosph_ase_sf"/>
</dbReference>
<evidence type="ECO:0008006" key="3">
    <source>
        <dbReference type="Google" id="ProtNLM"/>
    </source>
</evidence>
<dbReference type="PANTHER" id="PTHR35218">
    <property type="entry name" value="RNASE H DOMAIN-CONTAINING PROTEIN"/>
    <property type="match status" value="1"/>
</dbReference>
<dbReference type="SUPFAM" id="SSF56219">
    <property type="entry name" value="DNase I-like"/>
    <property type="match status" value="1"/>
</dbReference>
<proteinExistence type="predicted"/>
<evidence type="ECO:0000313" key="2">
    <source>
        <dbReference type="Proteomes" id="UP000289738"/>
    </source>
</evidence>
<dbReference type="Proteomes" id="UP000289738">
    <property type="component" value="Chromosome B05"/>
</dbReference>
<dbReference type="Gene3D" id="3.60.10.10">
    <property type="entry name" value="Endonuclease/exonuclease/phosphatase"/>
    <property type="match status" value="1"/>
</dbReference>
<evidence type="ECO:0000313" key="1">
    <source>
        <dbReference type="EMBL" id="RYR10082.1"/>
    </source>
</evidence>
<reference evidence="1 2" key="1">
    <citation type="submission" date="2019-01" db="EMBL/GenBank/DDBJ databases">
        <title>Sequencing of cultivated peanut Arachis hypogaea provides insights into genome evolution and oil improvement.</title>
        <authorList>
            <person name="Chen X."/>
        </authorList>
    </citation>
    <scope>NUCLEOTIDE SEQUENCE [LARGE SCALE GENOMIC DNA]</scope>
    <source>
        <strain evidence="2">cv. Fuhuasheng</strain>
        <tissue evidence="1">Leaves</tissue>
    </source>
</reference>
<comment type="caution">
    <text evidence="1">The sequence shown here is derived from an EMBL/GenBank/DDBJ whole genome shotgun (WGS) entry which is preliminary data.</text>
</comment>
<keyword evidence="2" id="KW-1185">Reference proteome</keyword>
<gene>
    <name evidence="1" type="ORF">Ahy_B05g078549</name>
</gene>
<dbReference type="AlphaFoldDB" id="A0A444Z7D0"/>
<dbReference type="PANTHER" id="PTHR35218:SF9">
    <property type="entry name" value="ENDONUCLEASE_EXONUCLEASE_PHOSPHATASE DOMAIN-CONTAINING PROTEIN"/>
    <property type="match status" value="1"/>
</dbReference>
<accession>A0A444Z7D0</accession>
<organism evidence="1 2">
    <name type="scientific">Arachis hypogaea</name>
    <name type="common">Peanut</name>
    <dbReference type="NCBI Taxonomy" id="3818"/>
    <lineage>
        <taxon>Eukaryota</taxon>
        <taxon>Viridiplantae</taxon>
        <taxon>Streptophyta</taxon>
        <taxon>Embryophyta</taxon>
        <taxon>Tracheophyta</taxon>
        <taxon>Spermatophyta</taxon>
        <taxon>Magnoliopsida</taxon>
        <taxon>eudicotyledons</taxon>
        <taxon>Gunneridae</taxon>
        <taxon>Pentapetalae</taxon>
        <taxon>rosids</taxon>
        <taxon>fabids</taxon>
        <taxon>Fabales</taxon>
        <taxon>Fabaceae</taxon>
        <taxon>Papilionoideae</taxon>
        <taxon>50 kb inversion clade</taxon>
        <taxon>dalbergioids sensu lato</taxon>
        <taxon>Dalbergieae</taxon>
        <taxon>Pterocarpus clade</taxon>
        <taxon>Arachis</taxon>
    </lineage>
</organism>
<sequence length="168" mass="19189">MNLLAWNCRGAGGKAFSSLIRDLQKEYKVSFFILVETHLSGSRGKSMWEKFGLDGYFIEKARGHSGRVDILSHNYQMVNTKVQYENSECWLLSTIYAISQRVNRTLWNNICDLILDNDLPWWLIGDFNATLLGRRGGSANSRNACKDFQSCVSETGLLDMGFSRWPFT</sequence>
<protein>
    <recommendedName>
        <fullName evidence="3">Endonuclease/exonuclease/phosphatase domain-containing protein</fullName>
    </recommendedName>
</protein>
<name>A0A444Z7D0_ARAHY</name>